<dbReference type="Proteomes" id="UP001196870">
    <property type="component" value="Unassembled WGS sequence"/>
</dbReference>
<accession>A0ABS5EUN7</accession>
<name>A0ABS5EUN7_9PROT</name>
<proteinExistence type="predicted"/>
<dbReference type="Gene3D" id="1.10.3210.10">
    <property type="entry name" value="Hypothetical protein af1432"/>
    <property type="match status" value="1"/>
</dbReference>
<keyword evidence="1" id="KW-0479">Metal-binding</keyword>
<organism evidence="4 5">
    <name type="scientific">Plastoroseomonas hellenica</name>
    <dbReference type="NCBI Taxonomy" id="2687306"/>
    <lineage>
        <taxon>Bacteria</taxon>
        <taxon>Pseudomonadati</taxon>
        <taxon>Pseudomonadota</taxon>
        <taxon>Alphaproteobacteria</taxon>
        <taxon>Acetobacterales</taxon>
        <taxon>Acetobacteraceae</taxon>
        <taxon>Plastoroseomonas</taxon>
    </lineage>
</organism>
<dbReference type="EMBL" id="JAAGBB010000006">
    <property type="protein sequence ID" value="MBR0664007.1"/>
    <property type="molecule type" value="Genomic_DNA"/>
</dbReference>
<evidence type="ECO:0000313" key="5">
    <source>
        <dbReference type="Proteomes" id="UP001196870"/>
    </source>
</evidence>
<comment type="caution">
    <text evidence="4">The sequence shown here is derived from an EMBL/GenBank/DDBJ whole genome shotgun (WGS) entry which is preliminary data.</text>
</comment>
<dbReference type="PANTHER" id="PTHR11845">
    <property type="entry name" value="5'-DEOXYNUCLEOTIDASE HDDC2"/>
    <property type="match status" value="1"/>
</dbReference>
<dbReference type="InterPro" id="IPR039356">
    <property type="entry name" value="YfbR/HDDC2"/>
</dbReference>
<keyword evidence="2" id="KW-0378">Hydrolase</keyword>
<dbReference type="RefSeq" id="WP_211851611.1">
    <property type="nucleotide sequence ID" value="NZ_JAAGBB010000006.1"/>
</dbReference>
<evidence type="ECO:0000256" key="1">
    <source>
        <dbReference type="ARBA" id="ARBA00022723"/>
    </source>
</evidence>
<dbReference type="SUPFAM" id="SSF109604">
    <property type="entry name" value="HD-domain/PDEase-like"/>
    <property type="match status" value="1"/>
</dbReference>
<protein>
    <submittedName>
        <fullName evidence="4">HD domain-containing protein</fullName>
    </submittedName>
</protein>
<dbReference type="PANTHER" id="PTHR11845:SF13">
    <property type="entry name" value="5'-DEOXYNUCLEOTIDASE HDDC2"/>
    <property type="match status" value="1"/>
</dbReference>
<feature type="domain" description="HD" evidence="3">
    <location>
        <begin position="19"/>
        <end position="168"/>
    </location>
</feature>
<evidence type="ECO:0000313" key="4">
    <source>
        <dbReference type="EMBL" id="MBR0664007.1"/>
    </source>
</evidence>
<evidence type="ECO:0000259" key="3">
    <source>
        <dbReference type="Pfam" id="PF13023"/>
    </source>
</evidence>
<dbReference type="Pfam" id="PF13023">
    <property type="entry name" value="HD_3"/>
    <property type="match status" value="1"/>
</dbReference>
<evidence type="ECO:0000256" key="2">
    <source>
        <dbReference type="ARBA" id="ARBA00022801"/>
    </source>
</evidence>
<gene>
    <name evidence="4" type="ORF">GXW71_06520</name>
</gene>
<dbReference type="InterPro" id="IPR006674">
    <property type="entry name" value="HD_domain"/>
</dbReference>
<sequence length="211" mass="24096">MMDSDAAAAEKAIGFLSIAERIKRELRHSWLSDGRRESVAEHTWFIALLALLTYRRLQEPVALERVLAMAIVHDIAEAEVGDIPFFEQSERKTRKAALELAAMDRISSLLPDPEGAFVRELWLEFEKGQTIEAKFVRALDHLEVQAQHNLADLNTWEPIEHELVYTKMDDRCAHDEFLQKLLLHVRGGAERKMKLAGIDVEAVKSRIAESR</sequence>
<reference evidence="5" key="1">
    <citation type="journal article" date="2021" name="Syst. Appl. Microbiol.">
        <title>Roseomonas hellenica sp. nov., isolated from roots of wild-growing Alkanna tinctoria.</title>
        <authorList>
            <person name="Rat A."/>
            <person name="Naranjo H.D."/>
            <person name="Lebbe L."/>
            <person name="Cnockaert M."/>
            <person name="Krigas N."/>
            <person name="Grigoriadou K."/>
            <person name="Maloupa E."/>
            <person name="Willems A."/>
        </authorList>
    </citation>
    <scope>NUCLEOTIDE SEQUENCE [LARGE SCALE GENOMIC DNA]</scope>
    <source>
        <strain evidence="5">LMG 31523</strain>
    </source>
</reference>
<keyword evidence="5" id="KW-1185">Reference proteome</keyword>